<dbReference type="InterPro" id="IPR038592">
    <property type="entry name" value="CheD-like_sf"/>
</dbReference>
<dbReference type="Proteomes" id="UP000294830">
    <property type="component" value="Unassembled WGS sequence"/>
</dbReference>
<evidence type="ECO:0000313" key="5">
    <source>
        <dbReference type="Proteomes" id="UP000294830"/>
    </source>
</evidence>
<name>A0A4R2EI93_9BACT</name>
<comment type="similarity">
    <text evidence="3">Belongs to the CheD family.</text>
</comment>
<gene>
    <name evidence="3" type="primary">cheD</name>
    <name evidence="4" type="ORF">CLV25_11434</name>
</gene>
<proteinExistence type="inferred from homology"/>
<dbReference type="EC" id="3.5.1.44" evidence="3"/>
<keyword evidence="1 3" id="KW-0145">Chemotaxis</keyword>
<evidence type="ECO:0000256" key="1">
    <source>
        <dbReference type="ARBA" id="ARBA00022500"/>
    </source>
</evidence>
<accession>A0A4R2EI93</accession>
<dbReference type="InterPro" id="IPR011324">
    <property type="entry name" value="Cytotoxic_necrot_fac-like_cat"/>
</dbReference>
<dbReference type="CDD" id="cd16352">
    <property type="entry name" value="CheD"/>
    <property type="match status" value="1"/>
</dbReference>
<dbReference type="AlphaFoldDB" id="A0A4R2EI93"/>
<dbReference type="Gene3D" id="3.30.1330.200">
    <property type="match status" value="1"/>
</dbReference>
<comment type="caution">
    <text evidence="4">The sequence shown here is derived from an EMBL/GenBank/DDBJ whole genome shotgun (WGS) entry which is preliminary data.</text>
</comment>
<keyword evidence="5" id="KW-1185">Reference proteome</keyword>
<reference evidence="4 5" key="1">
    <citation type="submission" date="2019-03" db="EMBL/GenBank/DDBJ databases">
        <title>Genomic Encyclopedia of Archaeal and Bacterial Type Strains, Phase II (KMG-II): from individual species to whole genera.</title>
        <authorList>
            <person name="Goeker M."/>
        </authorList>
    </citation>
    <scope>NUCLEOTIDE SEQUENCE [LARGE SCALE GENOMIC DNA]</scope>
    <source>
        <strain evidence="4 5">RL-C</strain>
    </source>
</reference>
<dbReference type="GO" id="GO:0006935">
    <property type="term" value="P:chemotaxis"/>
    <property type="evidence" value="ECO:0007669"/>
    <property type="project" value="UniProtKB-UniRule"/>
</dbReference>
<comment type="catalytic activity">
    <reaction evidence="3">
        <text>L-glutaminyl-[protein] + H2O = L-glutamyl-[protein] + NH4(+)</text>
        <dbReference type="Rhea" id="RHEA:16441"/>
        <dbReference type="Rhea" id="RHEA-COMP:10207"/>
        <dbReference type="Rhea" id="RHEA-COMP:10208"/>
        <dbReference type="ChEBI" id="CHEBI:15377"/>
        <dbReference type="ChEBI" id="CHEBI:28938"/>
        <dbReference type="ChEBI" id="CHEBI:29973"/>
        <dbReference type="ChEBI" id="CHEBI:30011"/>
        <dbReference type="EC" id="3.5.1.44"/>
    </reaction>
</comment>
<dbReference type="PANTHER" id="PTHR35147">
    <property type="entry name" value="CHEMORECEPTOR GLUTAMINE DEAMIDASE CHED-RELATED"/>
    <property type="match status" value="1"/>
</dbReference>
<dbReference type="EMBL" id="SLWB01000014">
    <property type="protein sequence ID" value="TCN63879.1"/>
    <property type="molecule type" value="Genomic_DNA"/>
</dbReference>
<evidence type="ECO:0000256" key="2">
    <source>
        <dbReference type="ARBA" id="ARBA00022801"/>
    </source>
</evidence>
<comment type="function">
    <text evidence="3">Probably deamidates glutamine residues to glutamate on methyl-accepting chemotaxis receptors (MCPs), playing an important role in chemotaxis.</text>
</comment>
<organism evidence="4 5">
    <name type="scientific">Acetobacteroides hydrogenigenes</name>
    <dbReference type="NCBI Taxonomy" id="979970"/>
    <lineage>
        <taxon>Bacteria</taxon>
        <taxon>Pseudomonadati</taxon>
        <taxon>Bacteroidota</taxon>
        <taxon>Bacteroidia</taxon>
        <taxon>Bacteroidales</taxon>
        <taxon>Rikenellaceae</taxon>
        <taxon>Acetobacteroides</taxon>
    </lineage>
</organism>
<dbReference type="InterPro" id="IPR005659">
    <property type="entry name" value="Chemorcpt_Glu_NH3ase_CheD"/>
</dbReference>
<dbReference type="RefSeq" id="WP_131840031.1">
    <property type="nucleotide sequence ID" value="NZ_SLWB01000014.1"/>
</dbReference>
<dbReference type="SUPFAM" id="SSF64438">
    <property type="entry name" value="CNF1/YfiH-like putative cysteine hydrolases"/>
    <property type="match status" value="1"/>
</dbReference>
<evidence type="ECO:0000313" key="4">
    <source>
        <dbReference type="EMBL" id="TCN63879.1"/>
    </source>
</evidence>
<dbReference type="OrthoDB" id="9807202at2"/>
<protein>
    <recommendedName>
        <fullName evidence="3">Probable chemoreceptor glutamine deamidase CheD</fullName>
        <ecNumber evidence="3">3.5.1.44</ecNumber>
    </recommendedName>
</protein>
<dbReference type="HAMAP" id="MF_01440">
    <property type="entry name" value="CheD"/>
    <property type="match status" value="1"/>
</dbReference>
<evidence type="ECO:0000256" key="3">
    <source>
        <dbReference type="HAMAP-Rule" id="MF_01440"/>
    </source>
</evidence>
<dbReference type="PANTHER" id="PTHR35147:SF1">
    <property type="entry name" value="CHEMORECEPTOR GLUTAMINE DEAMIDASE CHED-RELATED"/>
    <property type="match status" value="1"/>
</dbReference>
<dbReference type="Pfam" id="PF03975">
    <property type="entry name" value="CheD"/>
    <property type="match status" value="1"/>
</dbReference>
<dbReference type="GO" id="GO:0050568">
    <property type="term" value="F:protein-glutamine glutaminase activity"/>
    <property type="evidence" value="ECO:0007669"/>
    <property type="project" value="UniProtKB-UniRule"/>
</dbReference>
<sequence>MDDIEQHYLYPSALFASARPHKVVTVLGSCVSVCLWDPFLRIGGINHYMLPLWNGEGLASPKYGNIAIEKLIERMLYLGSRKSNLQAKIFGGGEVIDVNISGRFRIGERNIAIAKELLEEHRIPIVAQSVGGKRGRKLMFLTSTGEVFQKIIDKNSHEIGG</sequence>
<keyword evidence="2 3" id="KW-0378">Hydrolase</keyword>